<proteinExistence type="predicted"/>
<dbReference type="RefSeq" id="XP_005763840.1">
    <property type="nucleotide sequence ID" value="XM_005763783.1"/>
</dbReference>
<dbReference type="Proteomes" id="UP000013827">
    <property type="component" value="Unassembled WGS sequence"/>
</dbReference>
<reference evidence="1" key="2">
    <citation type="submission" date="2024-10" db="UniProtKB">
        <authorList>
            <consortium name="EnsemblProtists"/>
        </authorList>
    </citation>
    <scope>IDENTIFICATION</scope>
</reference>
<evidence type="ECO:0000313" key="2">
    <source>
        <dbReference type="Proteomes" id="UP000013827"/>
    </source>
</evidence>
<dbReference type="AlphaFoldDB" id="A0A0D3IJH6"/>
<dbReference type="HOGENOM" id="CLU_2854376_0_0_1"/>
<accession>A0A0D3IJH6</accession>
<reference evidence="2" key="1">
    <citation type="journal article" date="2013" name="Nature">
        <title>Pan genome of the phytoplankton Emiliania underpins its global distribution.</title>
        <authorList>
            <person name="Read B.A."/>
            <person name="Kegel J."/>
            <person name="Klute M.J."/>
            <person name="Kuo A."/>
            <person name="Lefebvre S.C."/>
            <person name="Maumus F."/>
            <person name="Mayer C."/>
            <person name="Miller J."/>
            <person name="Monier A."/>
            <person name="Salamov A."/>
            <person name="Young J."/>
            <person name="Aguilar M."/>
            <person name="Claverie J.M."/>
            <person name="Frickenhaus S."/>
            <person name="Gonzalez K."/>
            <person name="Herman E.K."/>
            <person name="Lin Y.C."/>
            <person name="Napier J."/>
            <person name="Ogata H."/>
            <person name="Sarno A.F."/>
            <person name="Shmutz J."/>
            <person name="Schroeder D."/>
            <person name="de Vargas C."/>
            <person name="Verret F."/>
            <person name="von Dassow P."/>
            <person name="Valentin K."/>
            <person name="Van de Peer Y."/>
            <person name="Wheeler G."/>
            <person name="Dacks J.B."/>
            <person name="Delwiche C.F."/>
            <person name="Dyhrman S.T."/>
            <person name="Glockner G."/>
            <person name="John U."/>
            <person name="Richards T."/>
            <person name="Worden A.Z."/>
            <person name="Zhang X."/>
            <person name="Grigoriev I.V."/>
            <person name="Allen A.E."/>
            <person name="Bidle K."/>
            <person name="Borodovsky M."/>
            <person name="Bowler C."/>
            <person name="Brownlee C."/>
            <person name="Cock J.M."/>
            <person name="Elias M."/>
            <person name="Gladyshev V.N."/>
            <person name="Groth M."/>
            <person name="Guda C."/>
            <person name="Hadaegh A."/>
            <person name="Iglesias-Rodriguez M.D."/>
            <person name="Jenkins J."/>
            <person name="Jones B.M."/>
            <person name="Lawson T."/>
            <person name="Leese F."/>
            <person name="Lindquist E."/>
            <person name="Lobanov A."/>
            <person name="Lomsadze A."/>
            <person name="Malik S.B."/>
            <person name="Marsh M.E."/>
            <person name="Mackinder L."/>
            <person name="Mock T."/>
            <person name="Mueller-Roeber B."/>
            <person name="Pagarete A."/>
            <person name="Parker M."/>
            <person name="Probert I."/>
            <person name="Quesneville H."/>
            <person name="Raines C."/>
            <person name="Rensing S.A."/>
            <person name="Riano-Pachon D.M."/>
            <person name="Richier S."/>
            <person name="Rokitta S."/>
            <person name="Shiraiwa Y."/>
            <person name="Soanes D.M."/>
            <person name="van der Giezen M."/>
            <person name="Wahlund T.M."/>
            <person name="Williams B."/>
            <person name="Wilson W."/>
            <person name="Wolfe G."/>
            <person name="Wurch L.L."/>
        </authorList>
    </citation>
    <scope>NUCLEOTIDE SEQUENCE</scope>
</reference>
<keyword evidence="2" id="KW-1185">Reference proteome</keyword>
<organism evidence="1 2">
    <name type="scientific">Emiliania huxleyi (strain CCMP1516)</name>
    <dbReference type="NCBI Taxonomy" id="280463"/>
    <lineage>
        <taxon>Eukaryota</taxon>
        <taxon>Haptista</taxon>
        <taxon>Haptophyta</taxon>
        <taxon>Prymnesiophyceae</taxon>
        <taxon>Isochrysidales</taxon>
        <taxon>Noelaerhabdaceae</taxon>
        <taxon>Emiliania</taxon>
    </lineage>
</organism>
<dbReference type="EnsemblProtists" id="EOD11411">
    <property type="protein sequence ID" value="EOD11411"/>
    <property type="gene ID" value="EMIHUDRAFT_214782"/>
</dbReference>
<dbReference type="PaxDb" id="2903-EOD11411"/>
<evidence type="ECO:0000313" key="1">
    <source>
        <dbReference type="EnsemblProtists" id="EOD11411"/>
    </source>
</evidence>
<protein>
    <submittedName>
        <fullName evidence="1">Uncharacterized protein</fullName>
    </submittedName>
</protein>
<sequence>MPAQCQRTVPAQLEAFIDTVAAGRALGSIKRRFCFALDDVLLCEPSGRLLRRAASVMQPQGCDAT</sequence>
<dbReference type="KEGG" id="ehx:EMIHUDRAFT_214782"/>
<dbReference type="GeneID" id="17257492"/>
<name>A0A0D3IJH6_EMIH1</name>